<dbReference type="InterPro" id="IPR010679">
    <property type="entry name" value="DUF1254"/>
</dbReference>
<feature type="domain" description="DUF1254" evidence="2">
    <location>
        <begin position="67"/>
        <end position="197"/>
    </location>
</feature>
<dbReference type="Gene3D" id="2.60.120.600">
    <property type="entry name" value="Domain of unknown function DUF1214, C-terminal domain"/>
    <property type="match status" value="1"/>
</dbReference>
<dbReference type="Gene3D" id="2.60.40.1610">
    <property type="entry name" value="Domain of unknown function DUF1254"/>
    <property type="match status" value="1"/>
</dbReference>
<name>A0A315Z994_SEDFL</name>
<feature type="domain" description="DUF1214" evidence="1">
    <location>
        <begin position="340"/>
        <end position="447"/>
    </location>
</feature>
<dbReference type="Proteomes" id="UP000245535">
    <property type="component" value="Unassembled WGS sequence"/>
</dbReference>
<evidence type="ECO:0000313" key="3">
    <source>
        <dbReference type="EMBL" id="PWJ41769.1"/>
    </source>
</evidence>
<protein>
    <recommendedName>
        <fullName evidence="5">DUF1254 domain-containing protein</fullName>
    </recommendedName>
</protein>
<comment type="caution">
    <text evidence="3">The sequence shown here is derived from an EMBL/GenBank/DDBJ whole genome shotgun (WGS) entry which is preliminary data.</text>
</comment>
<evidence type="ECO:0000259" key="2">
    <source>
        <dbReference type="Pfam" id="PF06863"/>
    </source>
</evidence>
<reference evidence="3 4" key="1">
    <citation type="submission" date="2018-03" db="EMBL/GenBank/DDBJ databases">
        <title>Genomic Encyclopedia of Archaeal and Bacterial Type Strains, Phase II (KMG-II): from individual species to whole genera.</title>
        <authorList>
            <person name="Goeker M."/>
        </authorList>
    </citation>
    <scope>NUCLEOTIDE SEQUENCE [LARGE SCALE GENOMIC DNA]</scope>
    <source>
        <strain evidence="3 4">DSM 28229</strain>
    </source>
</reference>
<dbReference type="InterPro" id="IPR037049">
    <property type="entry name" value="DUF1214_C_sf"/>
</dbReference>
<dbReference type="InterPro" id="IPR037050">
    <property type="entry name" value="DUF1254_sf"/>
</dbReference>
<dbReference type="AlphaFoldDB" id="A0A315Z994"/>
<accession>A0A315Z994</accession>
<evidence type="ECO:0000259" key="1">
    <source>
        <dbReference type="Pfam" id="PF06742"/>
    </source>
</evidence>
<evidence type="ECO:0008006" key="5">
    <source>
        <dbReference type="Google" id="ProtNLM"/>
    </source>
</evidence>
<gene>
    <name evidence="3" type="ORF">BC781_10319</name>
</gene>
<evidence type="ECO:0000313" key="4">
    <source>
        <dbReference type="Proteomes" id="UP000245535"/>
    </source>
</evidence>
<keyword evidence="4" id="KW-1185">Reference proteome</keyword>
<dbReference type="EMBL" id="QGDO01000003">
    <property type="protein sequence ID" value="PWJ41769.1"/>
    <property type="molecule type" value="Genomic_DNA"/>
</dbReference>
<dbReference type="InterPro" id="IPR010621">
    <property type="entry name" value="DUF1214"/>
</dbReference>
<dbReference type="PANTHER" id="PTHR36509:SF2">
    <property type="entry name" value="BLL3101 PROTEIN"/>
    <property type="match status" value="1"/>
</dbReference>
<proteinExistence type="predicted"/>
<organism evidence="3 4">
    <name type="scientific">Sediminitomix flava</name>
    <dbReference type="NCBI Taxonomy" id="379075"/>
    <lineage>
        <taxon>Bacteria</taxon>
        <taxon>Pseudomonadati</taxon>
        <taxon>Bacteroidota</taxon>
        <taxon>Cytophagia</taxon>
        <taxon>Cytophagales</taxon>
        <taxon>Flammeovirgaceae</taxon>
        <taxon>Sediminitomix</taxon>
    </lineage>
</organism>
<dbReference type="OrthoDB" id="40820at2"/>
<dbReference type="PANTHER" id="PTHR36509">
    <property type="entry name" value="BLL3101 PROTEIN"/>
    <property type="match status" value="1"/>
</dbReference>
<dbReference type="RefSeq" id="WP_109618079.1">
    <property type="nucleotide sequence ID" value="NZ_QGDO01000003.1"/>
</dbReference>
<dbReference type="Pfam" id="PF06742">
    <property type="entry name" value="DUF1214"/>
    <property type="match status" value="1"/>
</dbReference>
<sequence length="464" mass="52399">MSKFLTTLFIALCFGSIAQTSDHRLSNNEIKELAKDAYLFGLPAVWIEHQYYVNSYATEAQNAKAPVNQFAHGRAFANAESREFVGANTDVLISSASINTTDEPLVITLPEMGDRFWLMQFINTWNGVPAVPTSRTHGGQARTFFVVSPEWSGEVPFGMDLVRTDTEITLIVLRTYCSGVEEYAEVNALQDEVKIIPYSQWNKDYQVPAHVALNETVDGTKDVNALVFGKSNETFFKDLSRLLIKNPAYTVDTPMMERIAKLGITPREDFSFEGFSKAQIKAIDEGVAEAKQAIFARARDLGELKNNWILTYDMGRFGTDYTYRSAWTMIGVGGNLLEDAFYPTTILDADGEILDGSKHNYTLTFTKENMPPAHTFWSLTMYDDESYLVANEIDRYRRGDRSDMTYNADGSVTIYMQAERPSEDKVSNWLPAPKRGFRVALRIYTPMESVFNKSWLPPAIQKNN</sequence>
<dbReference type="SUPFAM" id="SSF160935">
    <property type="entry name" value="VPA0735-like"/>
    <property type="match status" value="1"/>
</dbReference>
<dbReference type="Pfam" id="PF06863">
    <property type="entry name" value="DUF1254"/>
    <property type="match status" value="1"/>
</dbReference>